<protein>
    <submittedName>
        <fullName evidence="3">Uncharacterized protein LOC110746994</fullName>
    </submittedName>
</protein>
<sequence length="163" mass="17967">MLIVRSLWAFGELKRSTCQWMSGGSDMVQTEELHDKLIDFESAIKRHDTPPEPLVVTANNTQRTNSNRSFHKGSTTSHGYRPPSQQRGILGLDNSSPHTSRPFSGQRRSFNQPGHCYKATSWLIDSGASHHVTPDLANLSLHTNYEGPDSVVIGNGSGMGITH</sequence>
<dbReference type="PANTHER" id="PTHR47481:SF31">
    <property type="entry name" value="OS01G0873500 PROTEIN"/>
    <property type="match status" value="1"/>
</dbReference>
<dbReference type="GeneID" id="110746994"/>
<feature type="non-terminal residue" evidence="3">
    <location>
        <position position="163"/>
    </location>
</feature>
<proteinExistence type="predicted"/>
<evidence type="ECO:0000256" key="1">
    <source>
        <dbReference type="SAM" id="MobiDB-lite"/>
    </source>
</evidence>
<accession>A0A6P5RJG2</accession>
<dbReference type="AlphaFoldDB" id="A0A6P5RJG2"/>
<organism evidence="2 3">
    <name type="scientific">Prunus avium</name>
    <name type="common">Cherry</name>
    <name type="synonym">Cerasus avium</name>
    <dbReference type="NCBI Taxonomy" id="42229"/>
    <lineage>
        <taxon>Eukaryota</taxon>
        <taxon>Viridiplantae</taxon>
        <taxon>Streptophyta</taxon>
        <taxon>Embryophyta</taxon>
        <taxon>Tracheophyta</taxon>
        <taxon>Spermatophyta</taxon>
        <taxon>Magnoliopsida</taxon>
        <taxon>eudicotyledons</taxon>
        <taxon>Gunneridae</taxon>
        <taxon>Pentapetalae</taxon>
        <taxon>rosids</taxon>
        <taxon>fabids</taxon>
        <taxon>Rosales</taxon>
        <taxon>Rosaceae</taxon>
        <taxon>Amygdaloideae</taxon>
        <taxon>Amygdaleae</taxon>
        <taxon>Prunus</taxon>
    </lineage>
</organism>
<feature type="region of interest" description="Disordered" evidence="1">
    <location>
        <begin position="62"/>
        <end position="111"/>
    </location>
</feature>
<keyword evidence="2" id="KW-1185">Reference proteome</keyword>
<name>A0A6P5RJG2_PRUAV</name>
<dbReference type="PANTHER" id="PTHR47481">
    <property type="match status" value="1"/>
</dbReference>
<reference evidence="3" key="1">
    <citation type="submission" date="2025-08" db="UniProtKB">
        <authorList>
            <consortium name="RefSeq"/>
        </authorList>
    </citation>
    <scope>IDENTIFICATION</scope>
</reference>
<evidence type="ECO:0000313" key="2">
    <source>
        <dbReference type="Proteomes" id="UP000515124"/>
    </source>
</evidence>
<gene>
    <name evidence="3" type="primary">LOC110746994</name>
</gene>
<dbReference type="Proteomes" id="UP000515124">
    <property type="component" value="Unplaced"/>
</dbReference>
<dbReference type="RefSeq" id="XP_021802902.1">
    <property type="nucleotide sequence ID" value="XM_021947210.1"/>
</dbReference>
<evidence type="ECO:0000313" key="3">
    <source>
        <dbReference type="RefSeq" id="XP_021802902.1"/>
    </source>
</evidence>
<dbReference type="KEGG" id="pavi:110746994"/>